<reference evidence="1" key="1">
    <citation type="submission" date="2023-04" db="EMBL/GenBank/DDBJ databases">
        <authorList>
            <person name="Vijverberg K."/>
            <person name="Xiong W."/>
            <person name="Schranz E."/>
        </authorList>
    </citation>
    <scope>NUCLEOTIDE SEQUENCE</scope>
</reference>
<dbReference type="AlphaFoldDB" id="A0AA36EAP2"/>
<sequence length="142" mass="16671">MDEHQRIIRDTEAKEKTECEAQVTLESRKLLFPVWTLKRSQSEVVDMPNSGAYHLLFLFYLKHMKPQFETWSASKIIVVKVTGTIETESFPNVKFKVVRGSFSQVYEFTLPDLPCLTPYEWIMLYNMLLRDGKKILARYCSP</sequence>
<keyword evidence="2" id="KW-1185">Reference proteome</keyword>
<name>A0AA36EAP2_LACSI</name>
<evidence type="ECO:0000313" key="2">
    <source>
        <dbReference type="Proteomes" id="UP001177003"/>
    </source>
</evidence>
<gene>
    <name evidence="1" type="ORF">LSALG_LOCUS28661</name>
</gene>
<organism evidence="1 2">
    <name type="scientific">Lactuca saligna</name>
    <name type="common">Willowleaf lettuce</name>
    <dbReference type="NCBI Taxonomy" id="75948"/>
    <lineage>
        <taxon>Eukaryota</taxon>
        <taxon>Viridiplantae</taxon>
        <taxon>Streptophyta</taxon>
        <taxon>Embryophyta</taxon>
        <taxon>Tracheophyta</taxon>
        <taxon>Spermatophyta</taxon>
        <taxon>Magnoliopsida</taxon>
        <taxon>eudicotyledons</taxon>
        <taxon>Gunneridae</taxon>
        <taxon>Pentapetalae</taxon>
        <taxon>asterids</taxon>
        <taxon>campanulids</taxon>
        <taxon>Asterales</taxon>
        <taxon>Asteraceae</taxon>
        <taxon>Cichorioideae</taxon>
        <taxon>Cichorieae</taxon>
        <taxon>Lactucinae</taxon>
        <taxon>Lactuca</taxon>
    </lineage>
</organism>
<protein>
    <submittedName>
        <fullName evidence="1">Uncharacterized protein</fullName>
    </submittedName>
</protein>
<evidence type="ECO:0000313" key="1">
    <source>
        <dbReference type="EMBL" id="CAI9289421.1"/>
    </source>
</evidence>
<proteinExistence type="predicted"/>
<dbReference type="Proteomes" id="UP001177003">
    <property type="component" value="Chromosome 6"/>
</dbReference>
<dbReference type="EMBL" id="OX465082">
    <property type="protein sequence ID" value="CAI9289421.1"/>
    <property type="molecule type" value="Genomic_DNA"/>
</dbReference>
<accession>A0AA36EAP2</accession>